<reference evidence="2 3" key="1">
    <citation type="submission" date="2016-10" db="EMBL/GenBank/DDBJ databases">
        <authorList>
            <person name="de Groot N.N."/>
        </authorList>
    </citation>
    <scope>NUCLEOTIDE SEQUENCE [LARGE SCALE GENOMIC DNA]</scope>
    <source>
        <strain evidence="2 3">DSM 11363</strain>
    </source>
</reference>
<dbReference type="RefSeq" id="WP_074892488.1">
    <property type="nucleotide sequence ID" value="NZ_FOHW01000038.1"/>
</dbReference>
<protein>
    <submittedName>
        <fullName evidence="2">Uncharacterized protein</fullName>
    </submittedName>
</protein>
<dbReference type="OrthoDB" id="6929551at2"/>
<evidence type="ECO:0000313" key="3">
    <source>
        <dbReference type="Proteomes" id="UP000182332"/>
    </source>
</evidence>
<dbReference type="EMBL" id="FOHW01000038">
    <property type="protein sequence ID" value="SET97333.1"/>
    <property type="molecule type" value="Genomic_DNA"/>
</dbReference>
<name>A0A1I0IJT0_9PSED</name>
<accession>A0A1I0IJT0</accession>
<sequence>MNPWPAFENDETPVPYQATEQEISWLLPQSLASLAGELAANHEPIDNPATLRLFMWVRSVSGFDRPR</sequence>
<dbReference type="AlphaFoldDB" id="A0A1I0IJT0"/>
<evidence type="ECO:0000313" key="1">
    <source>
        <dbReference type="EMBL" id="HEF26067.1"/>
    </source>
</evidence>
<dbReference type="Proteomes" id="UP000182332">
    <property type="component" value="Unassembled WGS sequence"/>
</dbReference>
<reference evidence="1" key="2">
    <citation type="journal article" date="2020" name="mSystems">
        <title>Genome- and Community-Level Interaction Insights into Carbon Utilization and Element Cycling Functions of Hydrothermarchaeota in Hydrothermal Sediment.</title>
        <authorList>
            <person name="Zhou Z."/>
            <person name="Liu Y."/>
            <person name="Xu W."/>
            <person name="Pan J."/>
            <person name="Luo Z.H."/>
            <person name="Li M."/>
        </authorList>
    </citation>
    <scope>NUCLEOTIDE SEQUENCE [LARGE SCALE GENOMIC DNA]</scope>
    <source>
        <strain evidence="1">SpSt-200</strain>
    </source>
</reference>
<organism evidence="2 3">
    <name type="scientific">Pseudomonas graminis</name>
    <dbReference type="NCBI Taxonomy" id="158627"/>
    <lineage>
        <taxon>Bacteria</taxon>
        <taxon>Pseudomonadati</taxon>
        <taxon>Pseudomonadota</taxon>
        <taxon>Gammaproteobacteria</taxon>
        <taxon>Pseudomonadales</taxon>
        <taxon>Pseudomonadaceae</taxon>
        <taxon>Pseudomonas</taxon>
    </lineage>
</organism>
<gene>
    <name evidence="1" type="ORF">ENP23_09840</name>
    <name evidence="2" type="ORF">SAMN05216197_1388</name>
</gene>
<evidence type="ECO:0000313" key="2">
    <source>
        <dbReference type="EMBL" id="SET97333.1"/>
    </source>
</evidence>
<proteinExistence type="predicted"/>
<dbReference type="EMBL" id="DSIN01000019">
    <property type="protein sequence ID" value="HEF26067.1"/>
    <property type="molecule type" value="Genomic_DNA"/>
</dbReference>